<dbReference type="GeneID" id="64977546"/>
<name>A0A7R7XTN8_9EURO</name>
<dbReference type="RefSeq" id="XP_041559735.1">
    <property type="nucleotide sequence ID" value="XM_041693845.1"/>
</dbReference>
<keyword evidence="3" id="KW-1185">Reference proteome</keyword>
<proteinExistence type="predicted"/>
<reference evidence="2" key="2">
    <citation type="submission" date="2021-02" db="EMBL/GenBank/DDBJ databases">
        <title>Aspergillus puulaauensis MK2 genome sequence.</title>
        <authorList>
            <person name="Futagami T."/>
            <person name="Mori K."/>
            <person name="Kadooka C."/>
            <person name="Tanaka T."/>
        </authorList>
    </citation>
    <scope>NUCLEOTIDE SEQUENCE</scope>
    <source>
        <strain evidence="2">MK2</strain>
    </source>
</reference>
<dbReference type="EMBL" id="AP024448">
    <property type="protein sequence ID" value="BCS27541.1"/>
    <property type="molecule type" value="Genomic_DNA"/>
</dbReference>
<organism evidence="2 3">
    <name type="scientific">Aspergillus puulaauensis</name>
    <dbReference type="NCBI Taxonomy" id="1220207"/>
    <lineage>
        <taxon>Eukaryota</taxon>
        <taxon>Fungi</taxon>
        <taxon>Dikarya</taxon>
        <taxon>Ascomycota</taxon>
        <taxon>Pezizomycotina</taxon>
        <taxon>Eurotiomycetes</taxon>
        <taxon>Eurotiomycetidae</taxon>
        <taxon>Eurotiales</taxon>
        <taxon>Aspergillaceae</taxon>
        <taxon>Aspergillus</taxon>
    </lineage>
</organism>
<evidence type="ECO:0000256" key="1">
    <source>
        <dbReference type="SAM" id="MobiDB-lite"/>
    </source>
</evidence>
<evidence type="ECO:0000313" key="2">
    <source>
        <dbReference type="EMBL" id="BCS27541.1"/>
    </source>
</evidence>
<gene>
    <name evidence="2" type="ORF">APUU_60589A</name>
</gene>
<protein>
    <submittedName>
        <fullName evidence="2">Uncharacterized protein</fullName>
    </submittedName>
</protein>
<evidence type="ECO:0000313" key="3">
    <source>
        <dbReference type="Proteomes" id="UP000654913"/>
    </source>
</evidence>
<accession>A0A7R7XTN8</accession>
<feature type="compositionally biased region" description="Low complexity" evidence="1">
    <location>
        <begin position="47"/>
        <end position="56"/>
    </location>
</feature>
<sequence>MPPVTVLGIRACGKELDAINIYALVPSPAFISRTTARAHTPPRRRSSSSATAVRSVSQEEDTSLGKLREKLSWLGKDFFD</sequence>
<dbReference type="AlphaFoldDB" id="A0A7R7XTN8"/>
<dbReference type="KEGG" id="apuu:APUU_60589A"/>
<dbReference type="Proteomes" id="UP000654913">
    <property type="component" value="Chromosome 6"/>
</dbReference>
<reference evidence="2" key="1">
    <citation type="submission" date="2021-01" db="EMBL/GenBank/DDBJ databases">
        <authorList>
            <consortium name="Aspergillus puulaauensis MK2 genome sequencing consortium"/>
            <person name="Kazuki M."/>
            <person name="Futagami T."/>
        </authorList>
    </citation>
    <scope>NUCLEOTIDE SEQUENCE</scope>
    <source>
        <strain evidence="2">MK2</strain>
    </source>
</reference>
<feature type="region of interest" description="Disordered" evidence="1">
    <location>
        <begin position="35"/>
        <end position="61"/>
    </location>
</feature>